<comment type="caution">
    <text evidence="3">The sequence shown here is derived from an EMBL/GenBank/DDBJ whole genome shotgun (WGS) entry which is preliminary data.</text>
</comment>
<dbReference type="RefSeq" id="WP_167301134.1">
    <property type="nucleotide sequence ID" value="NZ_JAASQV010000004.1"/>
</dbReference>
<feature type="region of interest" description="Disordered" evidence="1">
    <location>
        <begin position="22"/>
        <end position="41"/>
    </location>
</feature>
<feature type="domain" description="Transferrin-binding protein B C-lobe/N-lobe beta-barrel" evidence="2">
    <location>
        <begin position="204"/>
        <end position="333"/>
    </location>
</feature>
<dbReference type="SUPFAM" id="SSF56925">
    <property type="entry name" value="OMPA-like"/>
    <property type="match status" value="1"/>
</dbReference>
<feature type="compositionally biased region" description="Pro residues" evidence="1">
    <location>
        <begin position="32"/>
        <end position="41"/>
    </location>
</feature>
<dbReference type="Proteomes" id="UP000564677">
    <property type="component" value="Unassembled WGS sequence"/>
</dbReference>
<proteinExistence type="predicted"/>
<keyword evidence="4" id="KW-1185">Reference proteome</keyword>
<protein>
    <recommendedName>
        <fullName evidence="2">Transferrin-binding protein B C-lobe/N-lobe beta-barrel domain-containing protein</fullName>
    </recommendedName>
</protein>
<reference evidence="3 4" key="1">
    <citation type="submission" date="2020-03" db="EMBL/GenBank/DDBJ databases">
        <title>Genomic Encyclopedia of Type Strains, Phase IV (KMG-IV): sequencing the most valuable type-strain genomes for metagenomic binning, comparative biology and taxonomic classification.</title>
        <authorList>
            <person name="Goeker M."/>
        </authorList>
    </citation>
    <scope>NUCLEOTIDE SEQUENCE [LARGE SCALE GENOMIC DNA]</scope>
    <source>
        <strain evidence="3 4">DSM 4733</strain>
    </source>
</reference>
<sequence length="334" mass="34167">MIRRHMFMSALAATVALSGCGGGKGGATPTPTASPTPTPTPSPTYAAFPLAAAAEFNTYSAAISYTGDPATSAVTLGAASTETLSTRVRLATDSAINTGTYVMRENTEESRFCVPTGQTCTSTLVTPSAAANPEFVFRTNDATTAGKFAQVEYLNNVIPTTITSDAGLALTRVSYANWWRGDSTAGQKRLAYTAWGYSTALSDMPTTGTVAYTNRITGRLVSTSGTTTAINQVTGTVTMNVNFATGVVDMAFTLSTIPAGGGAQVAYANFTAQGAIPVGQNQWTGSFTNASPLSGTLAGGFFGSQGEQIGVVFSASGTLGGAQQRLIGVVIGKK</sequence>
<dbReference type="InterPro" id="IPR011250">
    <property type="entry name" value="OMP/PagP_B-barrel"/>
</dbReference>
<evidence type="ECO:0000256" key="1">
    <source>
        <dbReference type="SAM" id="MobiDB-lite"/>
    </source>
</evidence>
<dbReference type="EMBL" id="JAASQV010000004">
    <property type="protein sequence ID" value="NIJ66836.1"/>
    <property type="molecule type" value="Genomic_DNA"/>
</dbReference>
<dbReference type="Pfam" id="PF01298">
    <property type="entry name" value="TbpB_B_D"/>
    <property type="match status" value="1"/>
</dbReference>
<name>A0A7X5ZX56_9SPHN</name>
<accession>A0A7X5ZX56</accession>
<organism evidence="3 4">
    <name type="scientific">Sphingomonas leidyi</name>
    <dbReference type="NCBI Taxonomy" id="68569"/>
    <lineage>
        <taxon>Bacteria</taxon>
        <taxon>Pseudomonadati</taxon>
        <taxon>Pseudomonadota</taxon>
        <taxon>Alphaproteobacteria</taxon>
        <taxon>Sphingomonadales</taxon>
        <taxon>Sphingomonadaceae</taxon>
        <taxon>Sphingomonas</taxon>
    </lineage>
</organism>
<dbReference type="AlphaFoldDB" id="A0A7X5ZX56"/>
<gene>
    <name evidence="3" type="ORF">FHR20_003812</name>
</gene>
<evidence type="ECO:0000313" key="3">
    <source>
        <dbReference type="EMBL" id="NIJ66836.1"/>
    </source>
</evidence>
<dbReference type="InterPro" id="IPR001677">
    <property type="entry name" value="TbpB_B_D"/>
</dbReference>
<dbReference type="PROSITE" id="PS51257">
    <property type="entry name" value="PROKAR_LIPOPROTEIN"/>
    <property type="match status" value="1"/>
</dbReference>
<evidence type="ECO:0000313" key="4">
    <source>
        <dbReference type="Proteomes" id="UP000564677"/>
    </source>
</evidence>
<dbReference type="Gene3D" id="2.40.160.90">
    <property type="match status" value="1"/>
</dbReference>
<evidence type="ECO:0000259" key="2">
    <source>
        <dbReference type="Pfam" id="PF01298"/>
    </source>
</evidence>